<accession>A0A9N9H6R7</accession>
<dbReference type="SUPFAM" id="SSF159501">
    <property type="entry name" value="EreA/ChaN-like"/>
    <property type="match status" value="1"/>
</dbReference>
<dbReference type="Pfam" id="PF05139">
    <property type="entry name" value="Erythro_esteras"/>
    <property type="match status" value="1"/>
</dbReference>
<gene>
    <name evidence="1" type="ORF">AMORRO_LOCUS10263</name>
</gene>
<dbReference type="PANTHER" id="PTHR31299:SF0">
    <property type="entry name" value="ESTERASE, PUTATIVE (AFU_ORTHOLOGUE AFUA_1G05850)-RELATED"/>
    <property type="match status" value="1"/>
</dbReference>
<dbReference type="AlphaFoldDB" id="A0A9N9H6R7"/>
<name>A0A9N9H6R7_9GLOM</name>
<dbReference type="Gene3D" id="3.40.1660.10">
    <property type="entry name" value="EreA-like (biosynthetic domain)"/>
    <property type="match status" value="1"/>
</dbReference>
<dbReference type="EMBL" id="CAJVPV010011080">
    <property type="protein sequence ID" value="CAG8657642.1"/>
    <property type="molecule type" value="Genomic_DNA"/>
</dbReference>
<feature type="non-terminal residue" evidence="1">
    <location>
        <position position="492"/>
    </location>
</feature>
<dbReference type="InterPro" id="IPR007815">
    <property type="entry name" value="Emycin_Estase"/>
</dbReference>
<dbReference type="GO" id="GO:0046677">
    <property type="term" value="P:response to antibiotic"/>
    <property type="evidence" value="ECO:0007669"/>
    <property type="project" value="InterPro"/>
</dbReference>
<dbReference type="PANTHER" id="PTHR31299">
    <property type="entry name" value="ESTERASE, PUTATIVE (AFU_ORTHOLOGUE AFUA_1G05850)-RELATED"/>
    <property type="match status" value="1"/>
</dbReference>
<keyword evidence="2" id="KW-1185">Reference proteome</keyword>
<dbReference type="OrthoDB" id="413649at2759"/>
<evidence type="ECO:0000313" key="1">
    <source>
        <dbReference type="EMBL" id="CAG8657642.1"/>
    </source>
</evidence>
<dbReference type="InterPro" id="IPR052036">
    <property type="entry name" value="Hydrolase/PRTase-associated"/>
</dbReference>
<dbReference type="Gene3D" id="3.30.1870.10">
    <property type="entry name" value="EreA-like, domain 2"/>
    <property type="match status" value="1"/>
</dbReference>
<dbReference type="PIRSF" id="PIRSF036794">
    <property type="entry name" value="UCP_erythr_ester"/>
    <property type="match status" value="1"/>
</dbReference>
<sequence>NIAMRSARKIQNLRNHDLIKQHAIPIALGGPTNYYDKLLENIGSARCVLIGEASHGTEEFYQERILITQRLIEEKGFNLVAVEADWPDAYKVNRYVQNCKNNTAKNADEALGDFKRFPTWMWRNEQVLKFIEWMRQYNDKLAKERKEDNSQVCYEKVGFYGLDFYSLFTSMGEVIRYLKGVDYESYKEAIKAYSCFDHFNRSTETYSFANYFNIMPSCEKEVISVLSNLVRKHGEYLSKHSDEETEELFQAEVNAMVVCDAEEYYRCMMDGGAEGWNKRDTHMMNILQILIKKYERALKGKEAKVVVWAHNSHIGDASQTDQGWARGEINIGQLARERLGHNRVFNIGFTTHFGTVTAASNWGASREVKTVNPSRKDSIENIFHTIAGEINGQNFILPFTRVTPENNEKTPISLDLVTDLAREPFLLQRAIGVIYAPHTERASHYYQAKTSKQFDAVIHIDWTNALKPLDEVEKTEPEEIMHELPETFPTGE</sequence>
<dbReference type="Proteomes" id="UP000789342">
    <property type="component" value="Unassembled WGS sequence"/>
</dbReference>
<evidence type="ECO:0000313" key="2">
    <source>
        <dbReference type="Proteomes" id="UP000789342"/>
    </source>
</evidence>
<proteinExistence type="predicted"/>
<protein>
    <submittedName>
        <fullName evidence="1">16507_t:CDS:1</fullName>
    </submittedName>
</protein>
<dbReference type="CDD" id="cd14728">
    <property type="entry name" value="Ere-like"/>
    <property type="match status" value="1"/>
</dbReference>
<organism evidence="1 2">
    <name type="scientific">Acaulospora morrowiae</name>
    <dbReference type="NCBI Taxonomy" id="94023"/>
    <lineage>
        <taxon>Eukaryota</taxon>
        <taxon>Fungi</taxon>
        <taxon>Fungi incertae sedis</taxon>
        <taxon>Mucoromycota</taxon>
        <taxon>Glomeromycotina</taxon>
        <taxon>Glomeromycetes</taxon>
        <taxon>Diversisporales</taxon>
        <taxon>Acaulosporaceae</taxon>
        <taxon>Acaulospora</taxon>
    </lineage>
</organism>
<comment type="caution">
    <text evidence="1">The sequence shown here is derived from an EMBL/GenBank/DDBJ whole genome shotgun (WGS) entry which is preliminary data.</text>
</comment>
<dbReference type="InterPro" id="IPR014622">
    <property type="entry name" value="UCP036794_erythomycin"/>
</dbReference>
<reference evidence="1" key="1">
    <citation type="submission" date="2021-06" db="EMBL/GenBank/DDBJ databases">
        <authorList>
            <person name="Kallberg Y."/>
            <person name="Tangrot J."/>
            <person name="Rosling A."/>
        </authorList>
    </citation>
    <scope>NUCLEOTIDE SEQUENCE</scope>
    <source>
        <strain evidence="1">CL551</strain>
    </source>
</reference>